<reference evidence="1 2" key="1">
    <citation type="submission" date="2020-10" db="EMBL/GenBank/DDBJ databases">
        <title>Connecting structure to function with the recovery of over 1000 high-quality activated sludge metagenome-assembled genomes encoding full-length rRNA genes using long-read sequencing.</title>
        <authorList>
            <person name="Singleton C.M."/>
            <person name="Petriglieri F."/>
            <person name="Kristensen J.M."/>
            <person name="Kirkegaard R.H."/>
            <person name="Michaelsen T.Y."/>
            <person name="Andersen M.H."/>
            <person name="Karst S.M."/>
            <person name="Dueholm M.S."/>
            <person name="Nielsen P.H."/>
            <person name="Albertsen M."/>
        </authorList>
    </citation>
    <scope>NUCLEOTIDE SEQUENCE [LARGE SCALE GENOMIC DNA]</scope>
    <source>
        <strain evidence="1">Fred_18-Q3-R57-64_BAT3C.720</strain>
    </source>
</reference>
<sequence length="138" mass="14674">MAGTCTSVRPALVCIWNRLHVSIPGDGWLVVGFGRTLTLVYTRNEQVSGLRTLRLPGSPDPAELATLIEQERLRAPVPAEARHRQSLLWTGAADWLPAATTIAGLTSRALPLDAPAGFLAGLPEPCQLACQLALAGSR</sequence>
<evidence type="ECO:0000313" key="1">
    <source>
        <dbReference type="EMBL" id="MBK7953445.1"/>
    </source>
</evidence>
<evidence type="ECO:0000313" key="2">
    <source>
        <dbReference type="Proteomes" id="UP000706151"/>
    </source>
</evidence>
<comment type="caution">
    <text evidence="1">The sequence shown here is derived from an EMBL/GenBank/DDBJ whole genome shotgun (WGS) entry which is preliminary data.</text>
</comment>
<organism evidence="1 2">
    <name type="scientific">Candidatus Accumulibacter affinis</name>
    <dbReference type="NCBI Taxonomy" id="2954384"/>
    <lineage>
        <taxon>Bacteria</taxon>
        <taxon>Pseudomonadati</taxon>
        <taxon>Pseudomonadota</taxon>
        <taxon>Betaproteobacteria</taxon>
        <taxon>Candidatus Accumulibacter</taxon>
    </lineage>
</organism>
<accession>A0A935T5N3</accession>
<name>A0A935T5N3_9PROT</name>
<dbReference type="Proteomes" id="UP000706151">
    <property type="component" value="Unassembled WGS sequence"/>
</dbReference>
<proteinExistence type="predicted"/>
<dbReference type="AlphaFoldDB" id="A0A935T5N3"/>
<protein>
    <submittedName>
        <fullName evidence="1">Uncharacterized protein</fullName>
    </submittedName>
</protein>
<dbReference type="EMBL" id="JADJOT010000004">
    <property type="protein sequence ID" value="MBK7953445.1"/>
    <property type="molecule type" value="Genomic_DNA"/>
</dbReference>
<gene>
    <name evidence="1" type="ORF">IPK02_05435</name>
</gene>